<keyword evidence="2" id="KW-1185">Reference proteome</keyword>
<protein>
    <submittedName>
        <fullName evidence="1">Uncharacterized protein</fullName>
    </submittedName>
</protein>
<proteinExistence type="predicted"/>
<sequence length="50" mass="5599">MNKNTFNSYLCTITAAAPAQQNCCGMSVLSQHNCISQDMCFDMMCMMMMC</sequence>
<accession>A0ABN0AKS2</accession>
<gene>
    <name evidence="1" type="ORF">HMPREF0204_12708</name>
</gene>
<evidence type="ECO:0000313" key="2">
    <source>
        <dbReference type="Proteomes" id="UP000002969"/>
    </source>
</evidence>
<reference evidence="1" key="1">
    <citation type="submission" date="2010-06" db="EMBL/GenBank/DDBJ databases">
        <authorList>
            <person name="Muzny D."/>
            <person name="Qin X."/>
            <person name="Buhay C."/>
            <person name="Dugan-Rocha S."/>
            <person name="Ding Y."/>
            <person name="Chen G."/>
            <person name="Hawes A."/>
            <person name="Holder M."/>
            <person name="Jhangiani S."/>
            <person name="Johnson A."/>
            <person name="Khan Z."/>
            <person name="Li Z."/>
            <person name="Liu W."/>
            <person name="Liu X."/>
            <person name="Perez L."/>
            <person name="Shen H."/>
            <person name="Wang Q."/>
            <person name="Watt J."/>
            <person name="Xi L."/>
            <person name="Xin Y."/>
            <person name="Zhou J."/>
            <person name="Deng J."/>
            <person name="Jiang H."/>
            <person name="Liu Y."/>
            <person name="Qu J."/>
            <person name="Song X.-Z."/>
            <person name="Zhang L."/>
            <person name="Villasana D."/>
            <person name="Johnson A."/>
            <person name="Liu J."/>
            <person name="Liyanage D."/>
            <person name="Lorensuhewa L."/>
            <person name="Robinson T."/>
            <person name="Song A."/>
            <person name="Song B.-B."/>
            <person name="Dinh H."/>
            <person name="Thornton R."/>
            <person name="Coyle M."/>
            <person name="Francisco L."/>
            <person name="Jackson L."/>
            <person name="Javaid M."/>
            <person name="Korchina V."/>
            <person name="Kovar C."/>
            <person name="Mata R."/>
            <person name="Mathew T."/>
            <person name="Ngo R."/>
            <person name="Nguyen L."/>
            <person name="Nguyen N."/>
            <person name="Okwuonu G."/>
            <person name="Ongeri F."/>
            <person name="Pham C."/>
            <person name="Simmons D."/>
            <person name="Wilczek-Boney K."/>
            <person name="Hale W."/>
            <person name="Jakkamsetti A."/>
            <person name="Pham P."/>
            <person name="Ruth R."/>
            <person name="San Lucas F."/>
            <person name="Warren J."/>
            <person name="Zhang J."/>
            <person name="Zhao Z."/>
            <person name="Zhou C."/>
            <person name="Zhu D."/>
            <person name="Lee S."/>
            <person name="Bess C."/>
            <person name="Blankenburg K."/>
            <person name="Forbes L."/>
            <person name="Fu Q."/>
            <person name="Gubbala S."/>
            <person name="Hirani K."/>
            <person name="Jayaseelan J.C."/>
            <person name="Lara F."/>
            <person name="Munidasa M."/>
            <person name="Palculict T."/>
            <person name="Patil S."/>
            <person name="Pu L.-L."/>
            <person name="Saada N."/>
            <person name="Tang L."/>
            <person name="Weissenberger G."/>
            <person name="Zhu Y."/>
            <person name="Hemphill L."/>
            <person name="Shang Y."/>
            <person name="Youmans B."/>
            <person name="Ayvaz T."/>
            <person name="Ross M."/>
            <person name="Santibanez J."/>
            <person name="Aqrawi P."/>
            <person name="Gross S."/>
            <person name="Joshi V."/>
            <person name="Fowler G."/>
            <person name="Nazareth L."/>
            <person name="Reid J."/>
            <person name="Worley K."/>
            <person name="Petrosino J."/>
            <person name="Highlander S."/>
            <person name="Gibbs R."/>
        </authorList>
    </citation>
    <scope>NUCLEOTIDE SEQUENCE [LARGE SCALE GENOMIC DNA]</scope>
    <source>
        <strain evidence="1">ATCC 35910</strain>
    </source>
</reference>
<evidence type="ECO:0000313" key="1">
    <source>
        <dbReference type="EMBL" id="EFK33640.1"/>
    </source>
</evidence>
<organism evidence="1 2">
    <name type="scientific">Chryseobacterium gleum ATCC 35910</name>
    <dbReference type="NCBI Taxonomy" id="525257"/>
    <lineage>
        <taxon>Bacteria</taxon>
        <taxon>Pseudomonadati</taxon>
        <taxon>Bacteroidota</taxon>
        <taxon>Flavobacteriia</taxon>
        <taxon>Flavobacteriales</taxon>
        <taxon>Weeksellaceae</taxon>
        <taxon>Chryseobacterium group</taxon>
        <taxon>Chryseobacterium</taxon>
    </lineage>
</organism>
<dbReference type="EMBL" id="ACKQ02000007">
    <property type="protein sequence ID" value="EFK33640.1"/>
    <property type="molecule type" value="Genomic_DNA"/>
</dbReference>
<comment type="caution">
    <text evidence="1">The sequence shown here is derived from an EMBL/GenBank/DDBJ whole genome shotgun (WGS) entry which is preliminary data.</text>
</comment>
<name>A0ABN0AKS2_CHRGE</name>
<dbReference type="Proteomes" id="UP000002969">
    <property type="component" value="Unassembled WGS sequence"/>
</dbReference>